<keyword evidence="9" id="KW-1185">Reference proteome</keyword>
<keyword evidence="3" id="KW-0963">Cytoplasm</keyword>
<dbReference type="NCBIfam" id="NF001965">
    <property type="entry name" value="PRK00742.1"/>
    <property type="match status" value="1"/>
</dbReference>
<evidence type="ECO:0000259" key="7">
    <source>
        <dbReference type="PROSITE" id="PS50122"/>
    </source>
</evidence>
<evidence type="ECO:0000313" key="9">
    <source>
        <dbReference type="Proteomes" id="UP000641954"/>
    </source>
</evidence>
<comment type="catalytic activity">
    <reaction evidence="2 3">
        <text>[protein]-L-glutamate 5-O-methyl ester + H2O = L-glutamyl-[protein] + methanol + H(+)</text>
        <dbReference type="Rhea" id="RHEA:23236"/>
        <dbReference type="Rhea" id="RHEA-COMP:10208"/>
        <dbReference type="Rhea" id="RHEA-COMP:10311"/>
        <dbReference type="ChEBI" id="CHEBI:15377"/>
        <dbReference type="ChEBI" id="CHEBI:15378"/>
        <dbReference type="ChEBI" id="CHEBI:17790"/>
        <dbReference type="ChEBI" id="CHEBI:29973"/>
        <dbReference type="ChEBI" id="CHEBI:82795"/>
        <dbReference type="EC" id="3.1.1.61"/>
    </reaction>
</comment>
<dbReference type="InterPro" id="IPR001789">
    <property type="entry name" value="Sig_transdc_resp-reg_receiver"/>
</dbReference>
<dbReference type="InterPro" id="IPR011006">
    <property type="entry name" value="CheY-like_superfamily"/>
</dbReference>
<feature type="active site" evidence="3 4">
    <location>
        <position position="170"/>
    </location>
</feature>
<sequence>MAGLIKVLVVDDSAFVRKTIKAMLSRSAFIEVVGTASDGQEALELIPQLNPDVVTLDLIMPYMSGLEFLREQMARRPLPMIVVSIAEGNSQQVVAALAEGAVDFIHKPTALASEGLLQMTDELIAKVKSAAKISIPSLPPPTNTPEPTTKLLMTPKKPPAPINLVAIGISTGGPAALSHMIPELPENFPVPIAIVMHMLEGYTEIYAQRLDQQSPLKVVEAKHGDILRPGIVYIARAGQHMTFTRQADAQVATRLSFLPLETIHRPSVDVMFESAAQIFGDRVLGVVMTGMGSDGHLGAAMIKSQGGLIFTEHESTCVVYGMPAVVEENGLSDLSVPLSLMATAILHQVKLHQQT</sequence>
<dbReference type="SUPFAM" id="SSF52172">
    <property type="entry name" value="CheY-like"/>
    <property type="match status" value="1"/>
</dbReference>
<feature type="active site" evidence="3 4">
    <location>
        <position position="197"/>
    </location>
</feature>
<dbReference type="EC" id="3.5.1.44" evidence="3"/>
<evidence type="ECO:0000256" key="2">
    <source>
        <dbReference type="ARBA" id="ARBA00048267"/>
    </source>
</evidence>
<dbReference type="GO" id="GO:0032259">
    <property type="term" value="P:methylation"/>
    <property type="evidence" value="ECO:0007669"/>
    <property type="project" value="UniProtKB-KW"/>
</dbReference>
<keyword evidence="1 3" id="KW-0378">Hydrolase</keyword>
<dbReference type="SUPFAM" id="SSF52738">
    <property type="entry name" value="Methylesterase CheB, C-terminal domain"/>
    <property type="match status" value="1"/>
</dbReference>
<dbReference type="InterPro" id="IPR008248">
    <property type="entry name" value="CheB-like"/>
</dbReference>
<comment type="catalytic activity">
    <reaction evidence="3">
        <text>L-glutaminyl-[protein] + H2O = L-glutamyl-[protein] + NH4(+)</text>
        <dbReference type="Rhea" id="RHEA:16441"/>
        <dbReference type="Rhea" id="RHEA-COMP:10207"/>
        <dbReference type="Rhea" id="RHEA-COMP:10208"/>
        <dbReference type="ChEBI" id="CHEBI:15377"/>
        <dbReference type="ChEBI" id="CHEBI:28938"/>
        <dbReference type="ChEBI" id="CHEBI:29973"/>
        <dbReference type="ChEBI" id="CHEBI:30011"/>
        <dbReference type="EC" id="3.5.1.44"/>
    </reaction>
</comment>
<dbReference type="Proteomes" id="UP000641954">
    <property type="component" value="Unassembled WGS sequence"/>
</dbReference>
<dbReference type="GO" id="GO:0008984">
    <property type="term" value="F:protein-glutamate methylesterase activity"/>
    <property type="evidence" value="ECO:0007669"/>
    <property type="project" value="UniProtKB-EC"/>
</dbReference>
<reference evidence="8 9" key="1">
    <citation type="journal article" date="2020" name="ISME J.">
        <title>Comparative genomics reveals insights into cyanobacterial evolution and habitat adaptation.</title>
        <authorList>
            <person name="Chen M.Y."/>
            <person name="Teng W.K."/>
            <person name="Zhao L."/>
            <person name="Hu C.X."/>
            <person name="Zhou Y.K."/>
            <person name="Han B.P."/>
            <person name="Song L.R."/>
            <person name="Shu W.S."/>
        </authorList>
    </citation>
    <scope>NUCLEOTIDE SEQUENCE [LARGE SCALE GENOMIC DNA]</scope>
    <source>
        <strain evidence="8 9">FACHB-1370</strain>
    </source>
</reference>
<dbReference type="SMART" id="SM00448">
    <property type="entry name" value="REC"/>
    <property type="match status" value="1"/>
</dbReference>
<dbReference type="InterPro" id="IPR000673">
    <property type="entry name" value="Sig_transdc_resp-reg_Me-estase"/>
</dbReference>
<comment type="caution">
    <text evidence="8">The sequence shown here is derived from an EMBL/GenBank/DDBJ whole genome shotgun (WGS) entry which is preliminary data.</text>
</comment>
<proteinExistence type="inferred from homology"/>
<comment type="subcellular location">
    <subcellularLocation>
        <location evidence="3">Cytoplasm</location>
    </subcellularLocation>
</comment>
<feature type="modified residue" description="4-aspartylphosphate" evidence="3 5">
    <location>
        <position position="57"/>
    </location>
</feature>
<dbReference type="PROSITE" id="PS50122">
    <property type="entry name" value="CHEB"/>
    <property type="match status" value="1"/>
</dbReference>
<dbReference type="EC" id="3.1.1.61" evidence="3"/>
<evidence type="ECO:0000256" key="3">
    <source>
        <dbReference type="HAMAP-Rule" id="MF_00099"/>
    </source>
</evidence>
<dbReference type="PANTHER" id="PTHR42872:SF3">
    <property type="entry name" value="PROTEIN-GLUTAMATE METHYLESTERASE_PROTEIN-GLUTAMINE GLUTAMINASE 1"/>
    <property type="match status" value="1"/>
</dbReference>
<accession>A0ABR8EAE8</accession>
<dbReference type="HAMAP" id="MF_00099">
    <property type="entry name" value="CheB_chemtxs"/>
    <property type="match status" value="1"/>
</dbReference>
<evidence type="ECO:0000259" key="6">
    <source>
        <dbReference type="PROSITE" id="PS50110"/>
    </source>
</evidence>
<evidence type="ECO:0000256" key="5">
    <source>
        <dbReference type="PROSITE-ProRule" id="PRU00169"/>
    </source>
</evidence>
<comment type="function">
    <text evidence="3">Involved in chemotaxis. Part of a chemotaxis signal transduction system that modulates chemotaxis in response to various stimuli. Catalyzes the demethylation of specific methylglutamate residues introduced into the chemoreceptors (methyl-accepting chemotaxis proteins or MCP) by CheR. Also mediates the irreversible deamidation of specific glutamine residues to glutamic acid.</text>
</comment>
<feature type="domain" description="Response regulatory" evidence="6">
    <location>
        <begin position="6"/>
        <end position="122"/>
    </location>
</feature>
<keyword evidence="3 5" id="KW-0597">Phosphoprotein</keyword>
<name>A0ABR8EAE8_9CYAN</name>
<dbReference type="Gene3D" id="3.40.50.2300">
    <property type="match status" value="1"/>
</dbReference>
<dbReference type="Gene3D" id="3.40.50.180">
    <property type="entry name" value="Methylesterase CheB, C-terminal domain"/>
    <property type="match status" value="1"/>
</dbReference>
<dbReference type="PROSITE" id="PS50110">
    <property type="entry name" value="RESPONSE_REGULATORY"/>
    <property type="match status" value="1"/>
</dbReference>
<dbReference type="CDD" id="cd16432">
    <property type="entry name" value="CheB_Rec"/>
    <property type="match status" value="1"/>
</dbReference>
<comment type="similarity">
    <text evidence="3">Belongs to the CheB family.</text>
</comment>
<gene>
    <name evidence="3 8" type="primary">cheB</name>
    <name evidence="8" type="ORF">H6G72_07130</name>
</gene>
<feature type="active site" evidence="3 4">
    <location>
        <position position="294"/>
    </location>
</feature>
<evidence type="ECO:0000256" key="1">
    <source>
        <dbReference type="ARBA" id="ARBA00022801"/>
    </source>
</evidence>
<evidence type="ECO:0000313" key="8">
    <source>
        <dbReference type="EMBL" id="MBD2543621.1"/>
    </source>
</evidence>
<dbReference type="EMBL" id="JACJSK010000007">
    <property type="protein sequence ID" value="MBD2543621.1"/>
    <property type="molecule type" value="Genomic_DNA"/>
</dbReference>
<protein>
    <recommendedName>
        <fullName evidence="3">Protein-glutamate methylesterase/protein-glutamine glutaminase</fullName>
        <ecNumber evidence="3">3.1.1.61</ecNumber>
        <ecNumber evidence="3">3.5.1.44</ecNumber>
    </recommendedName>
</protein>
<keyword evidence="3 4" id="KW-0145">Chemotaxis</keyword>
<feature type="domain" description="CheB-type methylesterase" evidence="7">
    <location>
        <begin position="158"/>
        <end position="352"/>
    </location>
</feature>
<organism evidence="8 9">
    <name type="scientific">Planktothricoides raciborskii FACHB-1370</name>
    <dbReference type="NCBI Taxonomy" id="2949576"/>
    <lineage>
        <taxon>Bacteria</taxon>
        <taxon>Bacillati</taxon>
        <taxon>Cyanobacteriota</taxon>
        <taxon>Cyanophyceae</taxon>
        <taxon>Oscillatoriophycideae</taxon>
        <taxon>Oscillatoriales</taxon>
        <taxon>Oscillatoriaceae</taxon>
        <taxon>Planktothricoides</taxon>
    </lineage>
</organism>
<dbReference type="InterPro" id="IPR035909">
    <property type="entry name" value="CheB_C"/>
</dbReference>
<dbReference type="CDD" id="cd17541">
    <property type="entry name" value="REC_CheB-like"/>
    <property type="match status" value="1"/>
</dbReference>
<comment type="PTM">
    <text evidence="3">Phosphorylated by CheA. Phosphorylation of the N-terminal regulatory domain activates the methylesterase activity.</text>
</comment>
<comment type="domain">
    <text evidence="3">Contains a C-terminal catalytic domain, and an N-terminal region which modulates catalytic activity.</text>
</comment>
<dbReference type="GO" id="GO:0008168">
    <property type="term" value="F:methyltransferase activity"/>
    <property type="evidence" value="ECO:0007669"/>
    <property type="project" value="UniProtKB-KW"/>
</dbReference>
<evidence type="ECO:0000256" key="4">
    <source>
        <dbReference type="PROSITE-ProRule" id="PRU00050"/>
    </source>
</evidence>
<keyword evidence="8" id="KW-0489">Methyltransferase</keyword>
<dbReference type="Pfam" id="PF01339">
    <property type="entry name" value="CheB_methylest"/>
    <property type="match status" value="1"/>
</dbReference>
<dbReference type="Pfam" id="PF00072">
    <property type="entry name" value="Response_reg"/>
    <property type="match status" value="1"/>
</dbReference>
<keyword evidence="8" id="KW-0808">Transferase</keyword>
<dbReference type="PANTHER" id="PTHR42872">
    <property type="entry name" value="PROTEIN-GLUTAMATE METHYLESTERASE/PROTEIN-GLUTAMINE GLUTAMINASE"/>
    <property type="match status" value="1"/>
</dbReference>
<dbReference type="PIRSF" id="PIRSF000876">
    <property type="entry name" value="RR_chemtxs_CheB"/>
    <property type="match status" value="1"/>
</dbReference>